<protein>
    <recommendedName>
        <fullName evidence="3">Secreted protein</fullName>
    </recommendedName>
</protein>
<keyword evidence="1" id="KW-0732">Signal</keyword>
<evidence type="ECO:0000313" key="2">
    <source>
        <dbReference type="EMBL" id="EBW6611846.1"/>
    </source>
</evidence>
<feature type="chain" id="PRO_5026108372" description="Secreted protein" evidence="1">
    <location>
        <begin position="18"/>
        <end position="82"/>
    </location>
</feature>
<proteinExistence type="predicted"/>
<organism evidence="2">
    <name type="scientific">Salmonella muenchen</name>
    <dbReference type="NCBI Taxonomy" id="596"/>
    <lineage>
        <taxon>Bacteria</taxon>
        <taxon>Pseudomonadati</taxon>
        <taxon>Pseudomonadota</taxon>
        <taxon>Gammaproteobacteria</taxon>
        <taxon>Enterobacterales</taxon>
        <taxon>Enterobacteriaceae</taxon>
        <taxon>Salmonella</taxon>
    </lineage>
</organism>
<feature type="signal peptide" evidence="1">
    <location>
        <begin position="1"/>
        <end position="17"/>
    </location>
</feature>
<accession>A0A5W3IR41</accession>
<name>A0A5W3IR41_SALMU</name>
<comment type="caution">
    <text evidence="2">The sequence shown here is derived from an EMBL/GenBank/DDBJ whole genome shotgun (WGS) entry which is preliminary data.</text>
</comment>
<dbReference type="AlphaFoldDB" id="A0A5W3IR41"/>
<dbReference type="EMBL" id="AAHIXF010000031">
    <property type="protein sequence ID" value="EBW6611846.1"/>
    <property type="molecule type" value="Genomic_DNA"/>
</dbReference>
<gene>
    <name evidence="2" type="ORF">DP785_23895</name>
</gene>
<reference evidence="2" key="1">
    <citation type="submission" date="2018-06" db="EMBL/GenBank/DDBJ databases">
        <authorList>
            <person name="Ashton P.M."/>
            <person name="Dallman T."/>
            <person name="Nair S."/>
            <person name="De Pinna E."/>
            <person name="Peters T."/>
            <person name="Grant K."/>
        </authorList>
    </citation>
    <scope>NUCLEOTIDE SEQUENCE</scope>
    <source>
        <strain evidence="2">246187</strain>
    </source>
</reference>
<sequence>MKALFFILGFAPITSFASNDSIDHVFFRAFQAAMATSLCSDVSTVTNDNSVSKELEPIIKLCKEKGEQSRAILEAYTNAEQI</sequence>
<evidence type="ECO:0008006" key="3">
    <source>
        <dbReference type="Google" id="ProtNLM"/>
    </source>
</evidence>
<evidence type="ECO:0000256" key="1">
    <source>
        <dbReference type="SAM" id="SignalP"/>
    </source>
</evidence>